<evidence type="ECO:0000259" key="1">
    <source>
        <dbReference type="PROSITE" id="PS50097"/>
    </source>
</evidence>
<evidence type="ECO:0000313" key="2">
    <source>
        <dbReference type="EMBL" id="GFS56839.1"/>
    </source>
</evidence>
<comment type="caution">
    <text evidence="2">The sequence shown here is derived from an EMBL/GenBank/DDBJ whole genome shotgun (WGS) entry which is preliminary data.</text>
</comment>
<name>A0A8X6MJC0_9ARAC</name>
<reference evidence="2" key="1">
    <citation type="submission" date="2020-08" db="EMBL/GenBank/DDBJ databases">
        <title>Multicomponent nature underlies the extraordinary mechanical properties of spider dragline silk.</title>
        <authorList>
            <person name="Kono N."/>
            <person name="Nakamura H."/>
            <person name="Mori M."/>
            <person name="Yoshida Y."/>
            <person name="Ohtoshi R."/>
            <person name="Malay A.D."/>
            <person name="Moran D.A.P."/>
            <person name="Tomita M."/>
            <person name="Numata K."/>
            <person name="Arakawa K."/>
        </authorList>
    </citation>
    <scope>NUCLEOTIDE SEQUENCE</scope>
</reference>
<dbReference type="OrthoDB" id="684045at2759"/>
<dbReference type="Gene3D" id="3.30.710.10">
    <property type="entry name" value="Potassium Channel Kv1.1, Chain A"/>
    <property type="match status" value="1"/>
</dbReference>
<feature type="domain" description="BTB" evidence="1">
    <location>
        <begin position="223"/>
        <end position="275"/>
    </location>
</feature>
<protein>
    <submittedName>
        <fullName evidence="2">Speckle-type POZ protein B</fullName>
    </submittedName>
</protein>
<gene>
    <name evidence="2" type="primary">spop-b_46</name>
    <name evidence="2" type="ORF">TNIN_500581</name>
</gene>
<keyword evidence="3" id="KW-1185">Reference proteome</keyword>
<dbReference type="InterPro" id="IPR011333">
    <property type="entry name" value="SKP1/BTB/POZ_sf"/>
</dbReference>
<evidence type="ECO:0000313" key="3">
    <source>
        <dbReference type="Proteomes" id="UP000886998"/>
    </source>
</evidence>
<dbReference type="AlphaFoldDB" id="A0A8X6MJC0"/>
<sequence>MSVSDADYSSFSESFSRSAATDSEPVDFSIETEVPVQLSKFQWILNQFGNLSTNKELYSPYIRESDIFSCKLKLINYENGFGLFHVCCKCQIRHDDMEQTPNNPALAPLRSTPAKKENACDEFFPYIVEYEVSVADKHRREIIKWTTCFSNKNDNESFLIGEYRKNSWKTLFMDVLILRCCMKVTQIPRTENQYPGTEYSLNLPSWAKLSKDLKFLYQNSIDTDYTLEVHSEQILVNSSILAARSLVFRKMFHHDKEQNTQRLVIIPDVQLAAMKHEKTLKLGNEEK</sequence>
<dbReference type="Proteomes" id="UP000886998">
    <property type="component" value="Unassembled WGS sequence"/>
</dbReference>
<proteinExistence type="predicted"/>
<dbReference type="EMBL" id="BMAV01027160">
    <property type="protein sequence ID" value="GFS56839.1"/>
    <property type="molecule type" value="Genomic_DNA"/>
</dbReference>
<dbReference type="SUPFAM" id="SSF54695">
    <property type="entry name" value="POZ domain"/>
    <property type="match status" value="1"/>
</dbReference>
<dbReference type="InterPro" id="IPR000210">
    <property type="entry name" value="BTB/POZ_dom"/>
</dbReference>
<dbReference type="PROSITE" id="PS50097">
    <property type="entry name" value="BTB"/>
    <property type="match status" value="1"/>
</dbReference>
<accession>A0A8X6MJC0</accession>
<dbReference type="PANTHER" id="PTHR24413">
    <property type="entry name" value="SPECKLE-TYPE POZ PROTEIN"/>
    <property type="match status" value="1"/>
</dbReference>
<organism evidence="2 3">
    <name type="scientific">Trichonephila inaurata madagascariensis</name>
    <dbReference type="NCBI Taxonomy" id="2747483"/>
    <lineage>
        <taxon>Eukaryota</taxon>
        <taxon>Metazoa</taxon>
        <taxon>Ecdysozoa</taxon>
        <taxon>Arthropoda</taxon>
        <taxon>Chelicerata</taxon>
        <taxon>Arachnida</taxon>
        <taxon>Araneae</taxon>
        <taxon>Araneomorphae</taxon>
        <taxon>Entelegynae</taxon>
        <taxon>Araneoidea</taxon>
        <taxon>Nephilidae</taxon>
        <taxon>Trichonephila</taxon>
        <taxon>Trichonephila inaurata</taxon>
    </lineage>
</organism>
<dbReference type="Pfam" id="PF00651">
    <property type="entry name" value="BTB"/>
    <property type="match status" value="1"/>
</dbReference>